<protein>
    <submittedName>
        <fullName evidence="1">Uncharacterized protein</fullName>
    </submittedName>
</protein>
<dbReference type="AlphaFoldDB" id="A0AAE0BII9"/>
<organism evidence="1 2">
    <name type="scientific">Cymbomonas tetramitiformis</name>
    <dbReference type="NCBI Taxonomy" id="36881"/>
    <lineage>
        <taxon>Eukaryota</taxon>
        <taxon>Viridiplantae</taxon>
        <taxon>Chlorophyta</taxon>
        <taxon>Pyramimonadophyceae</taxon>
        <taxon>Pyramimonadales</taxon>
        <taxon>Pyramimonadaceae</taxon>
        <taxon>Cymbomonas</taxon>
    </lineage>
</organism>
<dbReference type="EMBL" id="LGRX02035013">
    <property type="protein sequence ID" value="KAK3236495.1"/>
    <property type="molecule type" value="Genomic_DNA"/>
</dbReference>
<reference evidence="1 2" key="1">
    <citation type="journal article" date="2015" name="Genome Biol. Evol.">
        <title>Comparative Genomics of a Bacterivorous Green Alga Reveals Evolutionary Causalities and Consequences of Phago-Mixotrophic Mode of Nutrition.</title>
        <authorList>
            <person name="Burns J.A."/>
            <person name="Paasch A."/>
            <person name="Narechania A."/>
            <person name="Kim E."/>
        </authorList>
    </citation>
    <scope>NUCLEOTIDE SEQUENCE [LARGE SCALE GENOMIC DNA]</scope>
    <source>
        <strain evidence="1 2">PLY_AMNH</strain>
    </source>
</reference>
<accession>A0AAE0BII9</accession>
<keyword evidence="2" id="KW-1185">Reference proteome</keyword>
<gene>
    <name evidence="1" type="ORF">CYMTET_53382</name>
</gene>
<comment type="caution">
    <text evidence="1">The sequence shown here is derived from an EMBL/GenBank/DDBJ whole genome shotgun (WGS) entry which is preliminary data.</text>
</comment>
<evidence type="ECO:0000313" key="2">
    <source>
        <dbReference type="Proteomes" id="UP001190700"/>
    </source>
</evidence>
<sequence length="158" mass="16927">MVASTRSTATMASRRRALATIFDSEAARHANTPPTPSAPAPVAKSAGATFLAAVRTLQREHFDVKVCKAVQRKLFESKEDRFSGNESHASALFTRLVSALQTSVVTEDIGFAPLLTLDNAALPIRVEANNILFSALDLQINPVSPAADWMDSSNSAFP</sequence>
<proteinExistence type="predicted"/>
<evidence type="ECO:0000313" key="1">
    <source>
        <dbReference type="EMBL" id="KAK3236495.1"/>
    </source>
</evidence>
<dbReference type="Proteomes" id="UP001190700">
    <property type="component" value="Unassembled WGS sequence"/>
</dbReference>
<name>A0AAE0BII9_9CHLO</name>